<evidence type="ECO:0000313" key="2">
    <source>
        <dbReference type="Proteomes" id="UP001595947"/>
    </source>
</evidence>
<dbReference type="Gene3D" id="2.30.110.10">
    <property type="entry name" value="Electron Transport, Fmn-binding Protein, Chain A"/>
    <property type="match status" value="1"/>
</dbReference>
<accession>A0ABV9YIK1</accession>
<dbReference type="Pfam" id="PF12900">
    <property type="entry name" value="Pyridox_ox_2"/>
    <property type="match status" value="1"/>
</dbReference>
<dbReference type="EC" id="1.-.-.-" evidence="1"/>
<keyword evidence="2" id="KW-1185">Reference proteome</keyword>
<sequence length="217" mass="23626">MTLSPTPRTQLRRKRDRQADDVRVLHAVLDEALLCHLGLVDDDGAPLVLPTMHARVGDVVYVHGSSGAASLARDREVCLTVTLLDGLVLARSVFSHSANYRSAVVRGRARRVTDPDEHERALEAVVEHLTPGQWDHARRPDRREAAATAVLALDLAEASVKVRQGPPGDPELVEQGDHRWAGVIPVRTVLGTPEPCPALPADVPVPEHVARWSVARP</sequence>
<protein>
    <submittedName>
        <fullName evidence="1">Pyridoxamine 5'-phosphate oxidase family protein</fullName>
        <ecNumber evidence="1">1.-.-.-</ecNumber>
    </submittedName>
</protein>
<dbReference type="EMBL" id="JBHSIV010000003">
    <property type="protein sequence ID" value="MFC5061452.1"/>
    <property type="molecule type" value="Genomic_DNA"/>
</dbReference>
<dbReference type="InterPro" id="IPR012349">
    <property type="entry name" value="Split_barrel_FMN-bd"/>
</dbReference>
<gene>
    <name evidence="1" type="ORF">ACFPBZ_04485</name>
</gene>
<name>A0ABV9YIK1_9PSEU</name>
<reference evidence="2" key="1">
    <citation type="journal article" date="2019" name="Int. J. Syst. Evol. Microbiol.">
        <title>The Global Catalogue of Microorganisms (GCM) 10K type strain sequencing project: providing services to taxonomists for standard genome sequencing and annotation.</title>
        <authorList>
            <consortium name="The Broad Institute Genomics Platform"/>
            <consortium name="The Broad Institute Genome Sequencing Center for Infectious Disease"/>
            <person name="Wu L."/>
            <person name="Ma J."/>
        </authorList>
    </citation>
    <scope>NUCLEOTIDE SEQUENCE [LARGE SCALE GENOMIC DNA]</scope>
    <source>
        <strain evidence="2">CGMCC 4.7093</strain>
    </source>
</reference>
<dbReference type="PANTHER" id="PTHR34071:SF2">
    <property type="entry name" value="FLAVIN-NUCLEOTIDE-BINDING PROTEIN"/>
    <property type="match status" value="1"/>
</dbReference>
<evidence type="ECO:0000313" key="1">
    <source>
        <dbReference type="EMBL" id="MFC5061452.1"/>
    </source>
</evidence>
<dbReference type="SUPFAM" id="SSF50475">
    <property type="entry name" value="FMN-binding split barrel"/>
    <property type="match status" value="1"/>
</dbReference>
<dbReference type="GO" id="GO:0016491">
    <property type="term" value="F:oxidoreductase activity"/>
    <property type="evidence" value="ECO:0007669"/>
    <property type="project" value="UniProtKB-KW"/>
</dbReference>
<dbReference type="Proteomes" id="UP001595947">
    <property type="component" value="Unassembled WGS sequence"/>
</dbReference>
<dbReference type="InterPro" id="IPR024747">
    <property type="entry name" value="Pyridox_Oxase-rel"/>
</dbReference>
<organism evidence="1 2">
    <name type="scientific">Actinomycetospora atypica</name>
    <dbReference type="NCBI Taxonomy" id="1290095"/>
    <lineage>
        <taxon>Bacteria</taxon>
        <taxon>Bacillati</taxon>
        <taxon>Actinomycetota</taxon>
        <taxon>Actinomycetes</taxon>
        <taxon>Pseudonocardiales</taxon>
        <taxon>Pseudonocardiaceae</taxon>
        <taxon>Actinomycetospora</taxon>
    </lineage>
</organism>
<keyword evidence="1" id="KW-0560">Oxidoreductase</keyword>
<dbReference type="PANTHER" id="PTHR34071">
    <property type="entry name" value="5-NITROIMIDAZOLE ANTIBIOTICS RESISTANCE PROTEIN, NIMA-FAMILY-RELATED PROTEIN-RELATED"/>
    <property type="match status" value="1"/>
</dbReference>
<proteinExistence type="predicted"/>
<dbReference type="RefSeq" id="WP_378034798.1">
    <property type="nucleotide sequence ID" value="NZ_JBHSIV010000003.1"/>
</dbReference>
<comment type="caution">
    <text evidence="1">The sequence shown here is derived from an EMBL/GenBank/DDBJ whole genome shotgun (WGS) entry which is preliminary data.</text>
</comment>